<feature type="region of interest" description="Disordered" evidence="1">
    <location>
        <begin position="332"/>
        <end position="355"/>
    </location>
</feature>
<accession>A0A2T9YX95</accession>
<evidence type="ECO:0000313" key="3">
    <source>
        <dbReference type="Proteomes" id="UP000245699"/>
    </source>
</evidence>
<comment type="caution">
    <text evidence="2">The sequence shown here is derived from an EMBL/GenBank/DDBJ whole genome shotgun (WGS) entry which is preliminary data.</text>
</comment>
<feature type="region of interest" description="Disordered" evidence="1">
    <location>
        <begin position="378"/>
        <end position="425"/>
    </location>
</feature>
<organism evidence="2 3">
    <name type="scientific">Furculomyces boomerangus</name>
    <dbReference type="NCBI Taxonomy" id="61424"/>
    <lineage>
        <taxon>Eukaryota</taxon>
        <taxon>Fungi</taxon>
        <taxon>Fungi incertae sedis</taxon>
        <taxon>Zoopagomycota</taxon>
        <taxon>Kickxellomycotina</taxon>
        <taxon>Harpellomycetes</taxon>
        <taxon>Harpellales</taxon>
        <taxon>Harpellaceae</taxon>
        <taxon>Furculomyces</taxon>
    </lineage>
</organism>
<keyword evidence="3" id="KW-1185">Reference proteome</keyword>
<gene>
    <name evidence="2" type="ORF">BB559_002206</name>
</gene>
<proteinExistence type="predicted"/>
<name>A0A2T9YX95_9FUNG</name>
<feature type="compositionally biased region" description="Polar residues" evidence="1">
    <location>
        <begin position="378"/>
        <end position="400"/>
    </location>
</feature>
<evidence type="ECO:0000313" key="2">
    <source>
        <dbReference type="EMBL" id="PVU96916.1"/>
    </source>
</evidence>
<evidence type="ECO:0000256" key="1">
    <source>
        <dbReference type="SAM" id="MobiDB-lite"/>
    </source>
</evidence>
<sequence>MDDFGDFSNNDFGEFEDFDQFQSPDNSLSFEDNLDFPQNQYNKSDDNTLNIQEQNIKDDFTTKLKDIVLPMFEQKHESNIDIKTIIEKSFGLAFQNIETNPKDISSNVQIPGSNVLYKPTVESLENDSENLKIYINEAIKSKSGVENIKIDFYDLLTQTIGIDTQYTTVLNRGYESLRKEKSNTIIESTRSSLDHKGNAFNDLMGRKSDGEIKTQKKMRSESEDLLKLSDNLDQKDFVVGDKNSRNSISRGDLIDNELSLDMTIDEIRDILERGLIDQSKIEVNELERSLICMNKHLDSILNEQKILEEGTATYNQVIHTLIGQAEKLKIESSASSSSKKTQSTQNQKRGGRFSFLTKKTQETVVPQGRRFDFVEKNTALSRSESARASTVGNKYSSDIKNTPKMKETKSLRLSEDIGSKRAMNI</sequence>
<dbReference type="AlphaFoldDB" id="A0A2T9YX95"/>
<protein>
    <submittedName>
        <fullName evidence="2">Uncharacterized protein</fullName>
    </submittedName>
</protein>
<feature type="compositionally biased region" description="Low complexity" evidence="1">
    <location>
        <begin position="332"/>
        <end position="345"/>
    </location>
</feature>
<dbReference type="Proteomes" id="UP000245699">
    <property type="component" value="Unassembled WGS sequence"/>
</dbReference>
<feature type="compositionally biased region" description="Basic and acidic residues" evidence="1">
    <location>
        <begin position="404"/>
        <end position="419"/>
    </location>
</feature>
<dbReference type="EMBL" id="MBFT01000127">
    <property type="protein sequence ID" value="PVU96916.1"/>
    <property type="molecule type" value="Genomic_DNA"/>
</dbReference>
<reference evidence="2 3" key="1">
    <citation type="journal article" date="2018" name="MBio">
        <title>Comparative Genomics Reveals the Core Gene Toolbox for the Fungus-Insect Symbiosis.</title>
        <authorList>
            <person name="Wang Y."/>
            <person name="Stata M."/>
            <person name="Wang W."/>
            <person name="Stajich J.E."/>
            <person name="White M.M."/>
            <person name="Moncalvo J.M."/>
        </authorList>
    </citation>
    <scope>NUCLEOTIDE SEQUENCE [LARGE SCALE GENOMIC DNA]</scope>
    <source>
        <strain evidence="2 3">AUS-77-4</strain>
    </source>
</reference>